<feature type="transmembrane region" description="Helical" evidence="2">
    <location>
        <begin position="303"/>
        <end position="327"/>
    </location>
</feature>
<dbReference type="EMBL" id="JAFIQS010000003">
    <property type="protein sequence ID" value="KAG5171935.1"/>
    <property type="molecule type" value="Genomic_DNA"/>
</dbReference>
<evidence type="ECO:0000256" key="2">
    <source>
        <dbReference type="SAM" id="Phobius"/>
    </source>
</evidence>
<feature type="compositionally biased region" description="Low complexity" evidence="1">
    <location>
        <begin position="413"/>
        <end position="422"/>
    </location>
</feature>
<keyword evidence="2" id="KW-0812">Transmembrane</keyword>
<evidence type="ECO:0000313" key="3">
    <source>
        <dbReference type="EMBL" id="KAG5171935.1"/>
    </source>
</evidence>
<protein>
    <recommendedName>
        <fullName evidence="4">Transmembrane protein</fullName>
    </recommendedName>
</protein>
<keyword evidence="2" id="KW-1133">Transmembrane helix</keyword>
<dbReference type="AlphaFoldDB" id="A0A8H8CNM0"/>
<gene>
    <name evidence="3" type="ORF">JR316_004024</name>
</gene>
<dbReference type="OrthoDB" id="3052647at2759"/>
<keyword evidence="2" id="KW-0472">Membrane</keyword>
<evidence type="ECO:0000256" key="1">
    <source>
        <dbReference type="SAM" id="MobiDB-lite"/>
    </source>
</evidence>
<feature type="compositionally biased region" description="Polar residues" evidence="1">
    <location>
        <begin position="384"/>
        <end position="404"/>
    </location>
</feature>
<proteinExistence type="predicted"/>
<name>A0A8H8CNM0_PSICU</name>
<feature type="region of interest" description="Disordered" evidence="1">
    <location>
        <begin position="277"/>
        <end position="299"/>
    </location>
</feature>
<evidence type="ECO:0008006" key="4">
    <source>
        <dbReference type="Google" id="ProtNLM"/>
    </source>
</evidence>
<organism evidence="3">
    <name type="scientific">Psilocybe cubensis</name>
    <name type="common">Psychedelic mushroom</name>
    <name type="synonym">Stropharia cubensis</name>
    <dbReference type="NCBI Taxonomy" id="181762"/>
    <lineage>
        <taxon>Eukaryota</taxon>
        <taxon>Fungi</taxon>
        <taxon>Dikarya</taxon>
        <taxon>Basidiomycota</taxon>
        <taxon>Agaricomycotina</taxon>
        <taxon>Agaricomycetes</taxon>
        <taxon>Agaricomycetidae</taxon>
        <taxon>Agaricales</taxon>
        <taxon>Agaricineae</taxon>
        <taxon>Strophariaceae</taxon>
        <taxon>Psilocybe</taxon>
    </lineage>
</organism>
<feature type="region of interest" description="Disordered" evidence="1">
    <location>
        <begin position="339"/>
        <end position="527"/>
    </location>
</feature>
<sequence>MSARRAIIVDDTDSRIQYIGSSWFQDQGSQDNAGNFGPAYQSTLHGTRSDASLSFSFNGTKVSVYGSNNLRNDSGVLDPTWECFIDNISIGKTAPFQFAENNWLFCDQDGLLDGPHILTVNATVKKQQPFWFDNIQYIPSSSLSLDNAAVMVDSLDSELQYGSGWNALGTTANFTQSPNAIFTYSFIGVSLSWYSFIPAEFPHTATFASYSVDNQVPVQFSLKGLPAGTTTTIYNQKFFQTSDYPMGSHKIVVTYLGSSSTTPLTLDYLVVQNGTSPSPSGASSSPTTSGNAGSAGSSHSSNVGAIAGGVVGGIVLIILATLAIIYFRRWDRKQSTKPLYNHKEHDTGDVIDPFQLAPSIQPAPTTYSQYSPLPTAAGGKTQHRTIPSQTTTDLNSIEPPSSASGGIVPPTASSRDIPSSFSRSEDTGHLSTPTNEVHAGNSLHQDSSRLAQPLYQGMSEKERREAEATAAALRPQQHAAQQIVTSPQSASSGTGSSRLIMHEDSGIRLPRPTSEGVVEVPPTYTVD</sequence>
<comment type="caution">
    <text evidence="3">The sequence shown here is derived from an EMBL/GenBank/DDBJ whole genome shotgun (WGS) entry which is preliminary data.</text>
</comment>
<dbReference type="Gene3D" id="2.60.120.260">
    <property type="entry name" value="Galactose-binding domain-like"/>
    <property type="match status" value="2"/>
</dbReference>
<accession>A0A8H8CNM0</accession>
<reference evidence="3" key="1">
    <citation type="submission" date="2021-02" db="EMBL/GenBank/DDBJ databases">
        <title>Psilocybe cubensis genome.</title>
        <authorList>
            <person name="Mckernan K.J."/>
            <person name="Crawford S."/>
            <person name="Trippe A."/>
            <person name="Kane L.T."/>
            <person name="Mclaughlin S."/>
        </authorList>
    </citation>
    <scope>NUCLEOTIDE SEQUENCE [LARGE SCALE GENOMIC DNA]</scope>
    <source>
        <strain evidence="3">MGC-MH-2018</strain>
    </source>
</reference>
<feature type="compositionally biased region" description="Polar residues" evidence="1">
    <location>
        <begin position="362"/>
        <end position="372"/>
    </location>
</feature>
<feature type="compositionally biased region" description="Low complexity" evidence="1">
    <location>
        <begin position="485"/>
        <end position="497"/>
    </location>
</feature>